<evidence type="ECO:0000256" key="5">
    <source>
        <dbReference type="SAM" id="Phobius"/>
    </source>
</evidence>
<feature type="domain" description="Methyl-accepting transducer" evidence="6">
    <location>
        <begin position="218"/>
        <end position="461"/>
    </location>
</feature>
<keyword evidence="8" id="KW-1185">Reference proteome</keyword>
<keyword evidence="5" id="KW-0472">Membrane</keyword>
<keyword evidence="5" id="KW-0812">Transmembrane</keyword>
<evidence type="ECO:0000256" key="4">
    <source>
        <dbReference type="SAM" id="Coils"/>
    </source>
</evidence>
<dbReference type="GO" id="GO:0007165">
    <property type="term" value="P:signal transduction"/>
    <property type="evidence" value="ECO:0007669"/>
    <property type="project" value="UniProtKB-KW"/>
</dbReference>
<keyword evidence="4" id="KW-0175">Coiled coil</keyword>
<feature type="transmembrane region" description="Helical" evidence="5">
    <location>
        <begin position="183"/>
        <end position="205"/>
    </location>
</feature>
<comment type="caution">
    <text evidence="7">The sequence shown here is derived from an EMBL/GenBank/DDBJ whole genome shotgun (WGS) entry which is preliminary data.</text>
</comment>
<dbReference type="AlphaFoldDB" id="M8EB03"/>
<dbReference type="STRING" id="1300222.I532_13399"/>
<accession>M8EB03</accession>
<dbReference type="EMBL" id="APBN01000004">
    <property type="protein sequence ID" value="EMT52655.1"/>
    <property type="molecule type" value="Genomic_DNA"/>
</dbReference>
<feature type="coiled-coil region" evidence="4">
    <location>
        <begin position="76"/>
        <end position="107"/>
    </location>
</feature>
<dbReference type="Pfam" id="PF12729">
    <property type="entry name" value="4HB_MCP_1"/>
    <property type="match status" value="1"/>
</dbReference>
<gene>
    <name evidence="7" type="ORF">I532_13399</name>
</gene>
<keyword evidence="5" id="KW-1133">Transmembrane helix</keyword>
<dbReference type="PROSITE" id="PS50111">
    <property type="entry name" value="CHEMOTAXIS_TRANSDUC_2"/>
    <property type="match status" value="1"/>
</dbReference>
<dbReference type="PANTHER" id="PTHR43531:SF11">
    <property type="entry name" value="METHYL-ACCEPTING CHEMOTAXIS PROTEIN 3"/>
    <property type="match status" value="1"/>
</dbReference>
<evidence type="ECO:0000256" key="2">
    <source>
        <dbReference type="ARBA" id="ARBA00029447"/>
    </source>
</evidence>
<protein>
    <submittedName>
        <fullName evidence="7">Methyl-accepting chemotaxis protein</fullName>
    </submittedName>
</protein>
<proteinExistence type="inferred from homology"/>
<dbReference type="PANTHER" id="PTHR43531">
    <property type="entry name" value="PROTEIN ICFG"/>
    <property type="match status" value="1"/>
</dbReference>
<dbReference type="Proteomes" id="UP000012081">
    <property type="component" value="Unassembled WGS sequence"/>
</dbReference>
<dbReference type="GO" id="GO:0004888">
    <property type="term" value="F:transmembrane signaling receptor activity"/>
    <property type="evidence" value="ECO:0007669"/>
    <property type="project" value="TreeGrafter"/>
</dbReference>
<dbReference type="InterPro" id="IPR004089">
    <property type="entry name" value="MCPsignal_dom"/>
</dbReference>
<evidence type="ECO:0000259" key="6">
    <source>
        <dbReference type="PROSITE" id="PS50111"/>
    </source>
</evidence>
<evidence type="ECO:0000256" key="1">
    <source>
        <dbReference type="ARBA" id="ARBA00022500"/>
    </source>
</evidence>
<evidence type="ECO:0000313" key="7">
    <source>
        <dbReference type="EMBL" id="EMT52655.1"/>
    </source>
</evidence>
<dbReference type="SUPFAM" id="SSF58104">
    <property type="entry name" value="Methyl-accepting chemotaxis protein (MCP) signaling domain"/>
    <property type="match status" value="1"/>
</dbReference>
<organism evidence="7 8">
    <name type="scientific">Brevibacillus borstelensis AK1</name>
    <dbReference type="NCBI Taxonomy" id="1300222"/>
    <lineage>
        <taxon>Bacteria</taxon>
        <taxon>Bacillati</taxon>
        <taxon>Bacillota</taxon>
        <taxon>Bacilli</taxon>
        <taxon>Bacillales</taxon>
        <taxon>Paenibacillaceae</taxon>
        <taxon>Brevibacillus</taxon>
    </lineage>
</organism>
<evidence type="ECO:0000313" key="8">
    <source>
        <dbReference type="Proteomes" id="UP000012081"/>
    </source>
</evidence>
<keyword evidence="1" id="KW-0145">Chemotaxis</keyword>
<keyword evidence="3" id="KW-0807">Transducer</keyword>
<dbReference type="GO" id="GO:0006935">
    <property type="term" value="P:chemotaxis"/>
    <property type="evidence" value="ECO:0007669"/>
    <property type="project" value="UniProtKB-KW"/>
</dbReference>
<dbReference type="SMART" id="SM00283">
    <property type="entry name" value="MA"/>
    <property type="match status" value="1"/>
</dbReference>
<dbReference type="Pfam" id="PF00015">
    <property type="entry name" value="MCPsignal"/>
    <property type="match status" value="1"/>
</dbReference>
<dbReference type="PATRIC" id="fig|1300222.3.peg.2802"/>
<name>M8EB03_9BACL</name>
<comment type="similarity">
    <text evidence="2">Belongs to the methyl-accepting chemotaxis (MCP) protein family.</text>
</comment>
<reference evidence="7 8" key="1">
    <citation type="submission" date="2013-03" db="EMBL/GenBank/DDBJ databases">
        <title>Assembly of a new bacterial strain Brevibacillus borstelensis AK1.</title>
        <authorList>
            <person name="Rajan I."/>
            <person name="PoliReddy D."/>
            <person name="Sugumar T."/>
            <person name="Rathinam K."/>
            <person name="Alqarawi S."/>
            <person name="Khalil A.B."/>
            <person name="Sivakumar N."/>
        </authorList>
    </citation>
    <scope>NUCLEOTIDE SEQUENCE [LARGE SCALE GENOMIC DNA]</scope>
    <source>
        <strain evidence="7 8">AK1</strain>
    </source>
</reference>
<dbReference type="InterPro" id="IPR051310">
    <property type="entry name" value="MCP_chemotaxis"/>
</dbReference>
<dbReference type="OrthoDB" id="9760371at2"/>
<dbReference type="RefSeq" id="WP_003388811.1">
    <property type="nucleotide sequence ID" value="NZ_APBN01000004.1"/>
</dbReference>
<dbReference type="InterPro" id="IPR024478">
    <property type="entry name" value="HlyB_4HB_MCP"/>
</dbReference>
<dbReference type="GO" id="GO:0005886">
    <property type="term" value="C:plasma membrane"/>
    <property type="evidence" value="ECO:0007669"/>
    <property type="project" value="TreeGrafter"/>
</dbReference>
<dbReference type="Gene3D" id="1.10.287.950">
    <property type="entry name" value="Methyl-accepting chemotaxis protein"/>
    <property type="match status" value="1"/>
</dbReference>
<evidence type="ECO:0000256" key="3">
    <source>
        <dbReference type="PROSITE-ProRule" id="PRU00284"/>
    </source>
</evidence>
<sequence>MTIRKKVLVGFIVLLCLLLLASTISLFLMGKIGNKAEEINTNWMPSVLVLGDLDEDITNLPMIISQIGLETDLDKINALEVQVNNALKDIEQKRAEYEKLISSDEEKEIYSSFSTHWEAYAQQIPAVLQVARNTDTAKTVAAINRTQAQWTDAKKVISSLVELNGNGANAATSNAVSLNNTGFITVIAISVIAIVIGILLILIIMRDIQKVTQQIQQSSESVASSSEEISASVEEIASGSQFQASTVTNVSEMIEQMNQAITQVAVNIEQTNEFVNKTVDVAHSGGQMMANSIEGMKDITLKVDELLANSQKIDSIISSIQDIANQTNLLALNASIEAARAGEHGRGFAVVASEVGKLAKQSSIATKEIIELIGQMQTSTQKTVDTVNNGSALVSQAYQSFDEIVSYVRETSTRIAEIAASCEEQSAQTSEVLKAAQNIAAVTEGTSASTEETSNAVVDLARMAENLNQLVVKI</sequence>